<sequence length="215" mass="24968">MRHGETILNRYNRMQGWSDALLTEEGKTSLEQTRQALKNVPFSAVYTSDLSRTVETAKIILAQNQQTDPNIEITKLPAFREEYFGSLEGLDAMSIWNDMAIFAKEHFDEATMTDNERVRRQVDAFHALDPEHEAEDFLSFWTRVEQGLIKVTQRHRESDQNVLIVSHGMTIRNMLHELIPEFSLNTFLDKGSVSIVRYQDGHYHLDSFNQLDDFD</sequence>
<evidence type="ECO:0000313" key="5">
    <source>
        <dbReference type="Proteomes" id="UP000243884"/>
    </source>
</evidence>
<feature type="binding site" evidence="3">
    <location>
        <position position="52"/>
    </location>
    <ligand>
        <name>substrate</name>
    </ligand>
</feature>
<dbReference type="SUPFAM" id="SSF53254">
    <property type="entry name" value="Phosphoglycerate mutase-like"/>
    <property type="match status" value="1"/>
</dbReference>
<dbReference type="PANTHER" id="PTHR46517:SF1">
    <property type="entry name" value="FRUCTOSE-2,6-BISPHOSPHATASE TIGAR"/>
    <property type="match status" value="1"/>
</dbReference>
<evidence type="ECO:0000256" key="1">
    <source>
        <dbReference type="ARBA" id="ARBA00022801"/>
    </source>
</evidence>
<evidence type="ECO:0000313" key="4">
    <source>
        <dbReference type="EMBL" id="SMC34501.1"/>
    </source>
</evidence>
<dbReference type="InterPro" id="IPR051695">
    <property type="entry name" value="Phosphoglycerate_Mutase"/>
</dbReference>
<protein>
    <submittedName>
        <fullName evidence="4">Probable phosphoglycerate mutase</fullName>
    </submittedName>
</protein>
<keyword evidence="5" id="KW-1185">Reference proteome</keyword>
<dbReference type="GO" id="GO:0043456">
    <property type="term" value="P:regulation of pentose-phosphate shunt"/>
    <property type="evidence" value="ECO:0007669"/>
    <property type="project" value="TreeGrafter"/>
</dbReference>
<feature type="active site" description="Proton donor/acceptor" evidence="2">
    <location>
        <position position="81"/>
    </location>
</feature>
<dbReference type="GO" id="GO:0045820">
    <property type="term" value="P:negative regulation of glycolytic process"/>
    <property type="evidence" value="ECO:0007669"/>
    <property type="project" value="TreeGrafter"/>
</dbReference>
<dbReference type="SMART" id="SM00855">
    <property type="entry name" value="PGAM"/>
    <property type="match status" value="1"/>
</dbReference>
<dbReference type="CDD" id="cd07067">
    <property type="entry name" value="HP_PGM_like"/>
    <property type="match status" value="1"/>
</dbReference>
<dbReference type="OrthoDB" id="4131070at2"/>
<dbReference type="EMBL" id="FWXK01000002">
    <property type="protein sequence ID" value="SMC34501.1"/>
    <property type="molecule type" value="Genomic_DNA"/>
</dbReference>
<gene>
    <name evidence="4" type="ORF">SAMN04487984_0628</name>
</gene>
<dbReference type="GO" id="GO:0005829">
    <property type="term" value="C:cytosol"/>
    <property type="evidence" value="ECO:0007669"/>
    <property type="project" value="TreeGrafter"/>
</dbReference>
<dbReference type="InterPro" id="IPR013078">
    <property type="entry name" value="His_Pase_superF_clade-1"/>
</dbReference>
<dbReference type="Gene3D" id="3.40.50.1240">
    <property type="entry name" value="Phosphoglycerate mutase-like"/>
    <property type="match status" value="1"/>
</dbReference>
<organism evidence="4 5">
    <name type="scientific">Aerococcus suis</name>
    <dbReference type="NCBI Taxonomy" id="371602"/>
    <lineage>
        <taxon>Bacteria</taxon>
        <taxon>Bacillati</taxon>
        <taxon>Bacillota</taxon>
        <taxon>Bacilli</taxon>
        <taxon>Lactobacillales</taxon>
        <taxon>Aerococcaceae</taxon>
        <taxon>Aerococcus</taxon>
    </lineage>
</organism>
<name>A0A1W1YFA6_9LACT</name>
<dbReference type="InterPro" id="IPR029033">
    <property type="entry name" value="His_PPase_superfam"/>
</dbReference>
<dbReference type="GO" id="GO:0004331">
    <property type="term" value="F:fructose-2,6-bisphosphate 2-phosphatase activity"/>
    <property type="evidence" value="ECO:0007669"/>
    <property type="project" value="TreeGrafter"/>
</dbReference>
<proteinExistence type="predicted"/>
<dbReference type="PANTHER" id="PTHR46517">
    <property type="entry name" value="FRUCTOSE-2,6-BISPHOSPHATASE TIGAR"/>
    <property type="match status" value="1"/>
</dbReference>
<dbReference type="STRING" id="371602.SAMN04487984_0628"/>
<keyword evidence="1" id="KW-0378">Hydrolase</keyword>
<dbReference type="RefSeq" id="WP_084098416.1">
    <property type="nucleotide sequence ID" value="NZ_FWXK01000002.1"/>
</dbReference>
<feature type="active site" description="Tele-phosphohistidine intermediate" evidence="2">
    <location>
        <position position="3"/>
    </location>
</feature>
<feature type="binding site" evidence="3">
    <location>
        <begin position="2"/>
        <end position="9"/>
    </location>
    <ligand>
        <name>substrate</name>
    </ligand>
</feature>
<dbReference type="Proteomes" id="UP000243884">
    <property type="component" value="Unassembled WGS sequence"/>
</dbReference>
<dbReference type="Pfam" id="PF00300">
    <property type="entry name" value="His_Phos_1"/>
    <property type="match status" value="1"/>
</dbReference>
<evidence type="ECO:0000256" key="2">
    <source>
        <dbReference type="PIRSR" id="PIRSR613078-1"/>
    </source>
</evidence>
<dbReference type="AlphaFoldDB" id="A0A1W1YFA6"/>
<reference evidence="5" key="1">
    <citation type="submission" date="2017-04" db="EMBL/GenBank/DDBJ databases">
        <authorList>
            <person name="Varghese N."/>
            <person name="Submissions S."/>
        </authorList>
    </citation>
    <scope>NUCLEOTIDE SEQUENCE [LARGE SCALE GENOMIC DNA]</scope>
    <source>
        <strain evidence="5">DSM 21500</strain>
    </source>
</reference>
<accession>A0A1W1YFA6</accession>
<evidence type="ECO:0000256" key="3">
    <source>
        <dbReference type="PIRSR" id="PIRSR613078-2"/>
    </source>
</evidence>